<dbReference type="Proteomes" id="UP000321558">
    <property type="component" value="Unassembled WGS sequence"/>
</dbReference>
<feature type="domain" description="Aminoglycoside phosphotransferase" evidence="1">
    <location>
        <begin position="25"/>
        <end position="254"/>
    </location>
</feature>
<reference evidence="2 3" key="1">
    <citation type="submission" date="2019-07" db="EMBL/GenBank/DDBJ databases">
        <title>Whole genome shotgun sequence of Oceanobacillus sojae NBRC 105379.</title>
        <authorList>
            <person name="Hosoyama A."/>
            <person name="Uohara A."/>
            <person name="Ohji S."/>
            <person name="Ichikawa N."/>
        </authorList>
    </citation>
    <scope>NUCLEOTIDE SEQUENCE [LARGE SCALE GENOMIC DNA]</scope>
    <source>
        <strain evidence="2 3">NBRC 105379</strain>
    </source>
</reference>
<dbReference type="Gene3D" id="3.30.200.20">
    <property type="entry name" value="Phosphorylase Kinase, domain 1"/>
    <property type="match status" value="1"/>
</dbReference>
<dbReference type="RefSeq" id="WP_147208712.1">
    <property type="nucleotide sequence ID" value="NZ_BJYM01000002.1"/>
</dbReference>
<keyword evidence="2" id="KW-0808">Transferase</keyword>
<protein>
    <submittedName>
        <fullName evidence="2">6'-aminoglycoside N-acetyltransferase</fullName>
    </submittedName>
</protein>
<gene>
    <name evidence="2" type="ORF">OSO01_06800</name>
</gene>
<dbReference type="InterPro" id="IPR002575">
    <property type="entry name" value="Aminoglycoside_PTrfase"/>
</dbReference>
<dbReference type="Pfam" id="PF01636">
    <property type="entry name" value="APH"/>
    <property type="match status" value="1"/>
</dbReference>
<dbReference type="OrthoDB" id="60975at2"/>
<dbReference type="InterPro" id="IPR011009">
    <property type="entry name" value="Kinase-like_dom_sf"/>
</dbReference>
<dbReference type="PANTHER" id="PTHR21310">
    <property type="entry name" value="AMINOGLYCOSIDE PHOSPHOTRANSFERASE-RELATED-RELATED"/>
    <property type="match status" value="1"/>
</dbReference>
<comment type="caution">
    <text evidence="2">The sequence shown here is derived from an EMBL/GenBank/DDBJ whole genome shotgun (WGS) entry which is preliminary data.</text>
</comment>
<dbReference type="AlphaFoldDB" id="A0A511ZEW0"/>
<evidence type="ECO:0000259" key="1">
    <source>
        <dbReference type="Pfam" id="PF01636"/>
    </source>
</evidence>
<name>A0A511ZEW0_9BACI</name>
<organism evidence="2 3">
    <name type="scientific">Oceanobacillus sojae</name>
    <dbReference type="NCBI Taxonomy" id="582851"/>
    <lineage>
        <taxon>Bacteria</taxon>
        <taxon>Bacillati</taxon>
        <taxon>Bacillota</taxon>
        <taxon>Bacilli</taxon>
        <taxon>Bacillales</taxon>
        <taxon>Bacillaceae</taxon>
        <taxon>Oceanobacillus</taxon>
    </lineage>
</organism>
<dbReference type="Gene3D" id="3.90.1200.10">
    <property type="match status" value="1"/>
</dbReference>
<evidence type="ECO:0000313" key="2">
    <source>
        <dbReference type="EMBL" id="GEN85941.1"/>
    </source>
</evidence>
<dbReference type="SUPFAM" id="SSF56112">
    <property type="entry name" value="Protein kinase-like (PK-like)"/>
    <property type="match status" value="1"/>
</dbReference>
<accession>A0A511ZEW0</accession>
<dbReference type="InterPro" id="IPR051678">
    <property type="entry name" value="AGP_Transferase"/>
</dbReference>
<evidence type="ECO:0000313" key="3">
    <source>
        <dbReference type="Proteomes" id="UP000321558"/>
    </source>
</evidence>
<dbReference type="PANTHER" id="PTHR21310:SF42">
    <property type="entry name" value="BIFUNCTIONAL AAC_APH"/>
    <property type="match status" value="1"/>
</dbReference>
<dbReference type="STRING" id="582851.GCA_900162665_02884"/>
<dbReference type="EMBL" id="BJYM01000002">
    <property type="protein sequence ID" value="GEN85941.1"/>
    <property type="molecule type" value="Genomic_DNA"/>
</dbReference>
<sequence length="291" mass="33109">MSFKYIESIKQIYPDLTIENYYPNEIGQNNDVLIVNNSLVFRFPKYKQGIIQLKKETELLEYINEIITMPIPHPTYQSFETSKPGEVFTGYKLIAGVPLWKDSLQNIKNEELLKGLASQLVTFLMELHSISKEKAKNDLNLNDNNPTAEMSDLFNRIQNKLFPFIRGEAQEEINQAFESFLNGKAALNLKTVLIHGDFGASNILWKPKSRSISGIIDFGGSGIGDPAYDFAGILSSYGEKFFDMCIGRYPNGNEISERVKFYKSTFALQEALHGIENNDQQAFENGIKDYR</sequence>
<keyword evidence="3" id="KW-1185">Reference proteome</keyword>
<proteinExistence type="predicted"/>
<dbReference type="GO" id="GO:0016740">
    <property type="term" value="F:transferase activity"/>
    <property type="evidence" value="ECO:0007669"/>
    <property type="project" value="UniProtKB-KW"/>
</dbReference>